<gene>
    <name evidence="1" type="ORF">ACFSM5_05205</name>
</gene>
<evidence type="ECO:0000313" key="2">
    <source>
        <dbReference type="Proteomes" id="UP001597295"/>
    </source>
</evidence>
<name>A0ABW5DQW2_9PROT</name>
<sequence>MPLVKNGALVDDIWVRPAEGEAFAPDAAVLLPADRIAEADGHQGPLGILWPNTKPVDELAPLLPRLSLIALHWPIFRDGRAYTQARLLRQRLGYKGEIRATGNILQDQLIFLARCGIDSFDLVKQADAEAASEVFKRFHVFYQAVDTARPTVFEQRKARLKA</sequence>
<dbReference type="PIRSF" id="PIRSF030820">
    <property type="entry name" value="UCP030820"/>
    <property type="match status" value="1"/>
</dbReference>
<dbReference type="EMBL" id="JBHUIP010000003">
    <property type="protein sequence ID" value="MFD2262276.1"/>
    <property type="molecule type" value="Genomic_DNA"/>
</dbReference>
<dbReference type="RefSeq" id="WP_379875199.1">
    <property type="nucleotide sequence ID" value="NZ_JBHUIP010000003.1"/>
</dbReference>
<dbReference type="Proteomes" id="UP001597295">
    <property type="component" value="Unassembled WGS sequence"/>
</dbReference>
<reference evidence="2" key="1">
    <citation type="journal article" date="2019" name="Int. J. Syst. Evol. Microbiol.">
        <title>The Global Catalogue of Microorganisms (GCM) 10K type strain sequencing project: providing services to taxonomists for standard genome sequencing and annotation.</title>
        <authorList>
            <consortium name="The Broad Institute Genomics Platform"/>
            <consortium name="The Broad Institute Genome Sequencing Center for Infectious Disease"/>
            <person name="Wu L."/>
            <person name="Ma J."/>
        </authorList>
    </citation>
    <scope>NUCLEOTIDE SEQUENCE [LARGE SCALE GENOMIC DNA]</scope>
    <source>
        <strain evidence="2">CGMCC 1.19062</strain>
    </source>
</reference>
<accession>A0ABW5DQW2</accession>
<organism evidence="1 2">
    <name type="scientific">Lacibacterium aquatile</name>
    <dbReference type="NCBI Taxonomy" id="1168082"/>
    <lineage>
        <taxon>Bacteria</taxon>
        <taxon>Pseudomonadati</taxon>
        <taxon>Pseudomonadota</taxon>
        <taxon>Alphaproteobacteria</taxon>
        <taxon>Rhodospirillales</taxon>
        <taxon>Rhodospirillaceae</taxon>
    </lineage>
</organism>
<dbReference type="InterPro" id="IPR008318">
    <property type="entry name" value="UCP030820"/>
</dbReference>
<evidence type="ECO:0000313" key="1">
    <source>
        <dbReference type="EMBL" id="MFD2262276.1"/>
    </source>
</evidence>
<dbReference type="Pfam" id="PF06073">
    <property type="entry name" value="DUF934"/>
    <property type="match status" value="1"/>
</dbReference>
<keyword evidence="2" id="KW-1185">Reference proteome</keyword>
<proteinExistence type="predicted"/>
<comment type="caution">
    <text evidence="1">The sequence shown here is derived from an EMBL/GenBank/DDBJ whole genome shotgun (WGS) entry which is preliminary data.</text>
</comment>
<protein>
    <submittedName>
        <fullName evidence="1">DUF934 domain-containing protein</fullName>
    </submittedName>
</protein>